<feature type="chain" id="PRO_5043405391" description="Apple domain-containing protein" evidence="1">
    <location>
        <begin position="19"/>
        <end position="214"/>
    </location>
</feature>
<sequence length="214" mass="24157">MQMWTLDLVAILATRSLSHQLGMVSIAISATQQSALNGNKLCQDLGYDGLGVLRTPEAYAYALRITKPLRLTEKAYFYVGLRRFLNPTRFVWDDGTTLATDMHLDKDYNYIGKISRVGTLRMITHLRWWRLMELQNVVANQPTQVSFKLSESTASSSIKCVVMCSQETLCRLPDFRADISTCTLFGPGTLNTTENAASTTFIRVAYEAMREEYS</sequence>
<evidence type="ECO:0000313" key="3">
    <source>
        <dbReference type="Proteomes" id="UP000735302"/>
    </source>
</evidence>
<feature type="signal peptide" evidence="1">
    <location>
        <begin position="1"/>
        <end position="18"/>
    </location>
</feature>
<evidence type="ECO:0008006" key="4">
    <source>
        <dbReference type="Google" id="ProtNLM"/>
    </source>
</evidence>
<reference evidence="2 3" key="1">
    <citation type="journal article" date="2021" name="Elife">
        <title>Chloroplast acquisition without the gene transfer in kleptoplastic sea slugs, Plakobranchus ocellatus.</title>
        <authorList>
            <person name="Maeda T."/>
            <person name="Takahashi S."/>
            <person name="Yoshida T."/>
            <person name="Shimamura S."/>
            <person name="Takaki Y."/>
            <person name="Nagai Y."/>
            <person name="Toyoda A."/>
            <person name="Suzuki Y."/>
            <person name="Arimoto A."/>
            <person name="Ishii H."/>
            <person name="Satoh N."/>
            <person name="Nishiyama T."/>
            <person name="Hasebe M."/>
            <person name="Maruyama T."/>
            <person name="Minagawa J."/>
            <person name="Obokata J."/>
            <person name="Shigenobu S."/>
        </authorList>
    </citation>
    <scope>NUCLEOTIDE SEQUENCE [LARGE SCALE GENOMIC DNA]</scope>
</reference>
<dbReference type="SUPFAM" id="SSF56436">
    <property type="entry name" value="C-type lectin-like"/>
    <property type="match status" value="1"/>
</dbReference>
<keyword evidence="1" id="KW-0732">Signal</keyword>
<evidence type="ECO:0000313" key="2">
    <source>
        <dbReference type="EMBL" id="GFN90314.1"/>
    </source>
</evidence>
<dbReference type="InterPro" id="IPR016187">
    <property type="entry name" value="CTDL_fold"/>
</dbReference>
<comment type="caution">
    <text evidence="2">The sequence shown here is derived from an EMBL/GenBank/DDBJ whole genome shotgun (WGS) entry which is preliminary data.</text>
</comment>
<dbReference type="EMBL" id="BLXT01002015">
    <property type="protein sequence ID" value="GFN90314.1"/>
    <property type="molecule type" value="Genomic_DNA"/>
</dbReference>
<protein>
    <recommendedName>
        <fullName evidence="4">Apple domain-containing protein</fullName>
    </recommendedName>
</protein>
<name>A0AAV3Z581_9GAST</name>
<organism evidence="2 3">
    <name type="scientific">Plakobranchus ocellatus</name>
    <dbReference type="NCBI Taxonomy" id="259542"/>
    <lineage>
        <taxon>Eukaryota</taxon>
        <taxon>Metazoa</taxon>
        <taxon>Spiralia</taxon>
        <taxon>Lophotrochozoa</taxon>
        <taxon>Mollusca</taxon>
        <taxon>Gastropoda</taxon>
        <taxon>Heterobranchia</taxon>
        <taxon>Euthyneura</taxon>
        <taxon>Panpulmonata</taxon>
        <taxon>Sacoglossa</taxon>
        <taxon>Placobranchoidea</taxon>
        <taxon>Plakobranchidae</taxon>
        <taxon>Plakobranchus</taxon>
    </lineage>
</organism>
<dbReference type="CDD" id="cd00037">
    <property type="entry name" value="CLECT"/>
    <property type="match status" value="1"/>
</dbReference>
<gene>
    <name evidence="2" type="ORF">PoB_001682000</name>
</gene>
<proteinExistence type="predicted"/>
<dbReference type="Proteomes" id="UP000735302">
    <property type="component" value="Unassembled WGS sequence"/>
</dbReference>
<accession>A0AAV3Z581</accession>
<keyword evidence="3" id="KW-1185">Reference proteome</keyword>
<dbReference type="AlphaFoldDB" id="A0AAV3Z581"/>
<evidence type="ECO:0000256" key="1">
    <source>
        <dbReference type="SAM" id="SignalP"/>
    </source>
</evidence>